<evidence type="ECO:0000313" key="1">
    <source>
        <dbReference type="EMBL" id="AFP85290.1"/>
    </source>
</evidence>
<dbReference type="HOGENOM" id="CLU_3296339_0_0_6"/>
<reference evidence="1 2" key="1">
    <citation type="journal article" date="2012" name="Mol. Biol. Evol.">
        <title>Genome reduction and co-evolution between the primary and secondary bacterial symbionts of psyllids.</title>
        <authorList>
            <person name="Sloan D.B."/>
            <person name="Moran N.A."/>
        </authorList>
    </citation>
    <scope>NUCLEOTIDE SEQUENCE [LARGE SCALE GENOMIC DNA]</scope>
    <source>
        <strain evidence="1">Ceuc_S</strain>
    </source>
</reference>
<name>J3TY70_9ENTR</name>
<dbReference type="AlphaFoldDB" id="J3TY70"/>
<evidence type="ECO:0000313" key="2">
    <source>
        <dbReference type="Proteomes" id="UP000003936"/>
    </source>
</evidence>
<proteinExistence type="predicted"/>
<organism evidence="1 2">
    <name type="scientific">secondary endosymbiont of Ctenarytaina eucalypti</name>
    <dbReference type="NCBI Taxonomy" id="1199245"/>
    <lineage>
        <taxon>Bacteria</taxon>
        <taxon>Pseudomonadati</taxon>
        <taxon>Pseudomonadota</taxon>
        <taxon>Gammaproteobacteria</taxon>
        <taxon>Enterobacterales</taxon>
        <taxon>Enterobacteriaceae</taxon>
        <taxon>aphid secondary symbionts</taxon>
    </lineage>
</organism>
<protein>
    <submittedName>
        <fullName evidence="1">Uncharacterized protein</fullName>
    </submittedName>
</protein>
<keyword evidence="2" id="KW-1185">Reference proteome</keyword>
<accession>J3TY70</accession>
<sequence>MLNKSEESSYFFDYNLPVSKVIVIGIILNETKLLGAFHGL</sequence>
<dbReference type="KEGG" id="sect:A359_09250"/>
<gene>
    <name evidence="1" type="ORF">A359_09250</name>
</gene>
<dbReference type="Proteomes" id="UP000003936">
    <property type="component" value="Chromosome"/>
</dbReference>
<dbReference type="EMBL" id="CP003546">
    <property type="protein sequence ID" value="AFP85290.1"/>
    <property type="molecule type" value="Genomic_DNA"/>
</dbReference>